<evidence type="ECO:0000313" key="3">
    <source>
        <dbReference type="EMBL" id="MCU4740831.1"/>
    </source>
</evidence>
<dbReference type="EMBL" id="JAOPKA010000002">
    <property type="protein sequence ID" value="MCU4740831.1"/>
    <property type="molecule type" value="Genomic_DNA"/>
</dbReference>
<dbReference type="GO" id="GO:0008324">
    <property type="term" value="F:monoatomic cation transmembrane transporter activity"/>
    <property type="evidence" value="ECO:0007669"/>
    <property type="project" value="InterPro"/>
</dbReference>
<dbReference type="Gene3D" id="3.30.70.1450">
    <property type="entry name" value="Regulator of K+ conductance, C-terminal domain"/>
    <property type="match status" value="1"/>
</dbReference>
<evidence type="ECO:0000313" key="4">
    <source>
        <dbReference type="Proteomes" id="UP001321018"/>
    </source>
</evidence>
<dbReference type="InterPro" id="IPR058480">
    <property type="entry name" value="DUF8167_N"/>
</dbReference>
<feature type="domain" description="RCK C-terminal" evidence="2">
    <location>
        <begin position="344"/>
        <end position="424"/>
    </location>
</feature>
<name>A0AAP2YWJ7_9EURY</name>
<dbReference type="Pfam" id="PF26502">
    <property type="entry name" value="DUF8167_2nd"/>
    <property type="match status" value="1"/>
</dbReference>
<protein>
    <submittedName>
        <fullName evidence="3">Potassium transporter TrkA</fullName>
    </submittedName>
</protein>
<proteinExistence type="predicted"/>
<sequence>MSAAIPTLEGLALIGLEFESGFVPLQGQGVSTDLVVDALIRILGFTLLAGATAASVAVVYRWYSADEIPDGVAVLAGVTVVAAWLNTRHALGDAILGEEVALFAPETAVYTVVTFAVSAIAADGGRRVGDYVARDVFAVTAPRTIDEMTQLVRSAGRVITVELPETIEDVDGYDPVTEETKADLAGTTLLFPRRLTVDDLRERLVARLERDYGVGHVDVELTVDGTVEYLAVGSRPAGLGPTLAPGQVAIAIRADPAADASSGDAVEVWRGGSAPDGSVGSSGGNGDRGKGTNAGSSSRVAAAELRAATGDVATVSMAADDASDVDPGIEYRLVTLPGTPDAGRELVSLLRAANETVTTTTASSDPGGLAGQTVGSLPVAVLALEREGRAIGLPDDAETITEGDVVYLLGRPEAFRRMNEAEADVEVEVES</sequence>
<dbReference type="AlphaFoldDB" id="A0AAP2YWJ7"/>
<dbReference type="InterPro" id="IPR058603">
    <property type="entry name" value="DUF8167_2nd"/>
</dbReference>
<dbReference type="SUPFAM" id="SSF116726">
    <property type="entry name" value="TrkA C-terminal domain-like"/>
    <property type="match status" value="1"/>
</dbReference>
<reference evidence="3" key="1">
    <citation type="submission" date="2022-09" db="EMBL/GenBank/DDBJ databases">
        <title>Enrichment on poylsaccharides allowed isolation of novel metabolic and taxonomic groups of Haloarchaea.</title>
        <authorList>
            <person name="Sorokin D.Y."/>
            <person name="Elcheninov A.G."/>
            <person name="Khizhniak T.V."/>
            <person name="Kolganova T.V."/>
            <person name="Kublanov I.V."/>
        </authorList>
    </citation>
    <scope>NUCLEOTIDE SEQUENCE</scope>
    <source>
        <strain evidence="3">AArc-xg1-1</strain>
    </source>
</reference>
<organism evidence="3 4">
    <name type="scientific">Natronoglomus mannanivorans</name>
    <dbReference type="NCBI Taxonomy" id="2979990"/>
    <lineage>
        <taxon>Archaea</taxon>
        <taxon>Methanobacteriati</taxon>
        <taxon>Methanobacteriota</taxon>
        <taxon>Stenosarchaea group</taxon>
        <taxon>Halobacteria</taxon>
        <taxon>Halobacteriales</taxon>
        <taxon>Natrialbaceae</taxon>
        <taxon>Natronoglomus</taxon>
    </lineage>
</organism>
<dbReference type="Pfam" id="PF26501">
    <property type="entry name" value="DUF8167"/>
    <property type="match status" value="1"/>
</dbReference>
<dbReference type="RefSeq" id="WP_338002669.1">
    <property type="nucleotide sequence ID" value="NZ_JAOPKA010000002.1"/>
</dbReference>
<dbReference type="InterPro" id="IPR036721">
    <property type="entry name" value="RCK_C_sf"/>
</dbReference>
<evidence type="ECO:0000259" key="2">
    <source>
        <dbReference type="PROSITE" id="PS51202"/>
    </source>
</evidence>
<gene>
    <name evidence="3" type="ORF">OB960_05380</name>
</gene>
<dbReference type="Proteomes" id="UP001321018">
    <property type="component" value="Unassembled WGS sequence"/>
</dbReference>
<evidence type="ECO:0000256" key="1">
    <source>
        <dbReference type="SAM" id="MobiDB-lite"/>
    </source>
</evidence>
<comment type="caution">
    <text evidence="3">The sequence shown here is derived from an EMBL/GenBank/DDBJ whole genome shotgun (WGS) entry which is preliminary data.</text>
</comment>
<accession>A0AAP2YWJ7</accession>
<dbReference type="PROSITE" id="PS51202">
    <property type="entry name" value="RCK_C"/>
    <property type="match status" value="1"/>
</dbReference>
<feature type="region of interest" description="Disordered" evidence="1">
    <location>
        <begin position="263"/>
        <end position="298"/>
    </location>
</feature>
<dbReference type="InterPro" id="IPR006037">
    <property type="entry name" value="RCK_C"/>
</dbReference>
<dbReference type="Pfam" id="PF26503">
    <property type="entry name" value="DUF8167_3rd"/>
    <property type="match status" value="1"/>
</dbReference>
<dbReference type="InterPro" id="IPR058604">
    <property type="entry name" value="DUF8167_3rd"/>
</dbReference>
<dbReference type="GO" id="GO:0006813">
    <property type="term" value="P:potassium ion transport"/>
    <property type="evidence" value="ECO:0007669"/>
    <property type="project" value="InterPro"/>
</dbReference>